<reference evidence="1 2" key="1">
    <citation type="journal article" date="2023" name="Plants (Basel)">
        <title>Bridging the Gap: Combining Genomics and Transcriptomics Approaches to Understand Stylosanthes scabra, an Orphan Legume from the Brazilian Caatinga.</title>
        <authorList>
            <person name="Ferreira-Neto J.R.C."/>
            <person name="da Silva M.D."/>
            <person name="Binneck E."/>
            <person name="de Melo N.F."/>
            <person name="da Silva R.H."/>
            <person name="de Melo A.L.T.M."/>
            <person name="Pandolfi V."/>
            <person name="Bustamante F.O."/>
            <person name="Brasileiro-Vidal A.C."/>
            <person name="Benko-Iseppon A.M."/>
        </authorList>
    </citation>
    <scope>NUCLEOTIDE SEQUENCE [LARGE SCALE GENOMIC DNA]</scope>
    <source>
        <tissue evidence="1">Leaves</tissue>
    </source>
</reference>
<sequence>MVDSLSPKSITSPPSSIVGASLHRHPSFSLTLLFLSFYVHLTSIFPPLAPSLASFCIVFPVSKPPHHLLHCPCQASVAAAVVADEVEDCRRREITVLRGGFHPLQCNVLFHTQL</sequence>
<gene>
    <name evidence="1" type="ORF">PIB30_020460</name>
</gene>
<accession>A0ABU6V7K4</accession>
<comment type="caution">
    <text evidence="1">The sequence shown here is derived from an EMBL/GenBank/DDBJ whole genome shotgun (WGS) entry which is preliminary data.</text>
</comment>
<dbReference type="Proteomes" id="UP001341840">
    <property type="component" value="Unassembled WGS sequence"/>
</dbReference>
<keyword evidence="2" id="KW-1185">Reference proteome</keyword>
<organism evidence="1 2">
    <name type="scientific">Stylosanthes scabra</name>
    <dbReference type="NCBI Taxonomy" id="79078"/>
    <lineage>
        <taxon>Eukaryota</taxon>
        <taxon>Viridiplantae</taxon>
        <taxon>Streptophyta</taxon>
        <taxon>Embryophyta</taxon>
        <taxon>Tracheophyta</taxon>
        <taxon>Spermatophyta</taxon>
        <taxon>Magnoliopsida</taxon>
        <taxon>eudicotyledons</taxon>
        <taxon>Gunneridae</taxon>
        <taxon>Pentapetalae</taxon>
        <taxon>rosids</taxon>
        <taxon>fabids</taxon>
        <taxon>Fabales</taxon>
        <taxon>Fabaceae</taxon>
        <taxon>Papilionoideae</taxon>
        <taxon>50 kb inversion clade</taxon>
        <taxon>dalbergioids sensu lato</taxon>
        <taxon>Dalbergieae</taxon>
        <taxon>Pterocarpus clade</taxon>
        <taxon>Stylosanthes</taxon>
    </lineage>
</organism>
<protein>
    <submittedName>
        <fullName evidence="1">Uncharacterized protein</fullName>
    </submittedName>
</protein>
<evidence type="ECO:0000313" key="1">
    <source>
        <dbReference type="EMBL" id="MED6169326.1"/>
    </source>
</evidence>
<dbReference type="EMBL" id="JASCZI010151100">
    <property type="protein sequence ID" value="MED6169326.1"/>
    <property type="molecule type" value="Genomic_DNA"/>
</dbReference>
<name>A0ABU6V7K4_9FABA</name>
<proteinExistence type="predicted"/>
<evidence type="ECO:0000313" key="2">
    <source>
        <dbReference type="Proteomes" id="UP001341840"/>
    </source>
</evidence>